<dbReference type="EMBL" id="BNBF01000004">
    <property type="protein sequence ID" value="GHG42148.1"/>
    <property type="molecule type" value="Genomic_DNA"/>
</dbReference>
<dbReference type="Proteomes" id="UP000619355">
    <property type="component" value="Unassembled WGS sequence"/>
</dbReference>
<dbReference type="SUPFAM" id="SSF51735">
    <property type="entry name" value="NAD(P)-binding Rossmann-fold domains"/>
    <property type="match status" value="1"/>
</dbReference>
<feature type="region of interest" description="Disordered" evidence="1">
    <location>
        <begin position="67"/>
        <end position="93"/>
    </location>
</feature>
<dbReference type="AlphaFoldDB" id="A0A919EVY1"/>
<comment type="caution">
    <text evidence="2">The sequence shown here is derived from an EMBL/GenBank/DDBJ whole genome shotgun (WGS) entry which is preliminary data.</text>
</comment>
<keyword evidence="3" id="KW-1185">Reference proteome</keyword>
<evidence type="ECO:0000313" key="2">
    <source>
        <dbReference type="EMBL" id="GHG42148.1"/>
    </source>
</evidence>
<reference evidence="3" key="1">
    <citation type="journal article" date="2019" name="Int. J. Syst. Evol. Microbiol.">
        <title>The Global Catalogue of Microorganisms (GCM) 10K type strain sequencing project: providing services to taxonomists for standard genome sequencing and annotation.</title>
        <authorList>
            <consortium name="The Broad Institute Genomics Platform"/>
            <consortium name="The Broad Institute Genome Sequencing Center for Infectious Disease"/>
            <person name="Wu L."/>
            <person name="Ma J."/>
        </authorList>
    </citation>
    <scope>NUCLEOTIDE SEQUENCE [LARGE SCALE GENOMIC DNA]</scope>
    <source>
        <strain evidence="3">JCM 4253</strain>
    </source>
</reference>
<accession>A0A919EVY1</accession>
<dbReference type="InterPro" id="IPR036291">
    <property type="entry name" value="NAD(P)-bd_dom_sf"/>
</dbReference>
<organism evidence="2 3">
    <name type="scientific">Streptomyces capoamus</name>
    <dbReference type="NCBI Taxonomy" id="68183"/>
    <lineage>
        <taxon>Bacteria</taxon>
        <taxon>Bacillati</taxon>
        <taxon>Actinomycetota</taxon>
        <taxon>Actinomycetes</taxon>
        <taxon>Kitasatosporales</taxon>
        <taxon>Streptomycetaceae</taxon>
        <taxon>Streptomyces</taxon>
    </lineage>
</organism>
<feature type="compositionally biased region" description="Basic and acidic residues" evidence="1">
    <location>
        <begin position="19"/>
        <end position="39"/>
    </location>
</feature>
<evidence type="ECO:0000313" key="3">
    <source>
        <dbReference type="Proteomes" id="UP000619355"/>
    </source>
</evidence>
<gene>
    <name evidence="2" type="ORF">GCM10018980_17580</name>
</gene>
<sequence length="153" mass="16428">MDTRLRLGARPSGSTRGDGWTRARQLDPRQRLHPLRDRPGTPLPPHLSPRDLGPEAILSSVHIADDGDHVCHRSTSPHQPAEERSGQRDLVADSIGAILTGGRHEGRPAAPLTVFSPFALGVLDLAVADLVRHRAREEGPGPDALDCPPPRAG</sequence>
<proteinExistence type="predicted"/>
<dbReference type="RefSeq" id="WP_189979935.1">
    <property type="nucleotide sequence ID" value="NZ_BNBF01000004.1"/>
</dbReference>
<feature type="region of interest" description="Disordered" evidence="1">
    <location>
        <begin position="1"/>
        <end position="53"/>
    </location>
</feature>
<evidence type="ECO:0000256" key="1">
    <source>
        <dbReference type="SAM" id="MobiDB-lite"/>
    </source>
</evidence>
<name>A0A919EVY1_9ACTN</name>
<feature type="compositionally biased region" description="Basic and acidic residues" evidence="1">
    <location>
        <begin position="80"/>
        <end position="91"/>
    </location>
</feature>
<protein>
    <submittedName>
        <fullName evidence="2">Uncharacterized protein</fullName>
    </submittedName>
</protein>